<evidence type="ECO:0000256" key="7">
    <source>
        <dbReference type="SAM" id="Phobius"/>
    </source>
</evidence>
<dbReference type="Proteomes" id="UP000245412">
    <property type="component" value="Unassembled WGS sequence"/>
</dbReference>
<keyword evidence="5 7" id="KW-0472">Membrane</keyword>
<evidence type="ECO:0000313" key="9">
    <source>
        <dbReference type="EMBL" id="PWJ73709.1"/>
    </source>
</evidence>
<comment type="subcellular location">
    <subcellularLocation>
        <location evidence="1">Membrane</location>
    </subcellularLocation>
</comment>
<dbReference type="InterPro" id="IPR027094">
    <property type="entry name" value="Mitofusin_fam"/>
</dbReference>
<dbReference type="InterPro" id="IPR045063">
    <property type="entry name" value="Dynamin_N"/>
</dbReference>
<evidence type="ECO:0000256" key="1">
    <source>
        <dbReference type="ARBA" id="ARBA00004370"/>
    </source>
</evidence>
<proteinExistence type="predicted"/>
<sequence>MENYKDVEQLRNEVTAKMDAFARLLHLAGMDVEAGRMEDKSEEFRAGLFQVLFTGVFNGGKSTLLNALMRQKMLRTSINPETAVITKIANGDSGDEMVITFKDGKRPDEKISVTNFFEKYRVENGNEHKYEEIDYVTVHRKMPNKTVMYVDSPGLNNTGTEDRIAKVFSAKADAIVFMINATNALNQNERQYVQKNFERRSLRNVFFVVNWWNMVTEESTEEFQKRVFDELHEVFTDTDGRFDEELYRSRVFFVDAYTSECARTGMPKKERKGIRFVETPVQPEDDEYTGVPEFETALNNFLLSSDADKEGYKGYLPQMAAMYKATAESINAYGEEAGKSVEELEKRLREQEKTARELKRTINGINQAFDSALQEILVNISSSYDGFVRSVDNNWEEYFANQDVKFGMKQEGKIVALKVKYWGQDLIGRFKDKPQGQEDKMARDEEFRKIVAPIVDAINGYIRKEAEKMAHSAAAASDGAINRMTQTIMDYCENIKDLSTSGMDGEQILRNIALSANVDIGIINGKANLGQLLVGIVFFRDFDNLFTDMVSGKSWGDFIKDALVTTITEYCIATIVSIFTGTYLIYLIARALWGLLRINKNAQNIGKKIIMSSKGETVQTLKNEHDSFAIKMENKFGENLGRSRTKITGEFMAQIEQKERQLKNLLESKRKKDYDSKTELKRLNGIKEGLMDNFNDLGRILLGRGFSESDILEWAVPHPAEEDK</sequence>
<gene>
    <name evidence="9" type="ORF">C7383_11139</name>
</gene>
<keyword evidence="6" id="KW-0175">Coiled coil</keyword>
<dbReference type="PANTHER" id="PTHR10465">
    <property type="entry name" value="TRANSMEMBRANE GTPASE FZO1"/>
    <property type="match status" value="1"/>
</dbReference>
<evidence type="ECO:0000256" key="2">
    <source>
        <dbReference type="ARBA" id="ARBA00022741"/>
    </source>
</evidence>
<dbReference type="PANTHER" id="PTHR10465:SF0">
    <property type="entry name" value="SARCALUMENIN"/>
    <property type="match status" value="1"/>
</dbReference>
<keyword evidence="10" id="KW-1185">Reference proteome</keyword>
<keyword evidence="4" id="KW-0342">GTP-binding</keyword>
<dbReference type="GO" id="GO:0003924">
    <property type="term" value="F:GTPase activity"/>
    <property type="evidence" value="ECO:0007669"/>
    <property type="project" value="InterPro"/>
</dbReference>
<organism evidence="9 10">
    <name type="scientific">Murimonas intestini</name>
    <dbReference type="NCBI Taxonomy" id="1337051"/>
    <lineage>
        <taxon>Bacteria</taxon>
        <taxon>Bacillati</taxon>
        <taxon>Bacillota</taxon>
        <taxon>Clostridia</taxon>
        <taxon>Lachnospirales</taxon>
        <taxon>Lachnospiraceae</taxon>
        <taxon>Murimonas</taxon>
    </lineage>
</organism>
<feature type="transmembrane region" description="Helical" evidence="7">
    <location>
        <begin position="572"/>
        <end position="593"/>
    </location>
</feature>
<dbReference type="Pfam" id="PF00350">
    <property type="entry name" value="Dynamin_N"/>
    <property type="match status" value="1"/>
</dbReference>
<feature type="coiled-coil region" evidence="6">
    <location>
        <begin position="334"/>
        <end position="375"/>
    </location>
</feature>
<evidence type="ECO:0000259" key="8">
    <source>
        <dbReference type="Pfam" id="PF00350"/>
    </source>
</evidence>
<keyword evidence="3" id="KW-0378">Hydrolase</keyword>
<dbReference type="GO" id="GO:0008053">
    <property type="term" value="P:mitochondrial fusion"/>
    <property type="evidence" value="ECO:0007669"/>
    <property type="project" value="TreeGrafter"/>
</dbReference>
<evidence type="ECO:0000256" key="4">
    <source>
        <dbReference type="ARBA" id="ARBA00023134"/>
    </source>
</evidence>
<keyword evidence="7" id="KW-0812">Transmembrane</keyword>
<feature type="domain" description="Dynamin N-terminal" evidence="8">
    <location>
        <begin position="51"/>
        <end position="210"/>
    </location>
</feature>
<dbReference type="Gene3D" id="3.40.50.300">
    <property type="entry name" value="P-loop containing nucleotide triphosphate hydrolases"/>
    <property type="match status" value="1"/>
</dbReference>
<evidence type="ECO:0000256" key="6">
    <source>
        <dbReference type="SAM" id="Coils"/>
    </source>
</evidence>
<dbReference type="AlphaFoldDB" id="A0AB73T1E6"/>
<reference evidence="9 10" key="1">
    <citation type="submission" date="2018-05" db="EMBL/GenBank/DDBJ databases">
        <authorList>
            <person name="Goeker M."/>
            <person name="Huntemann M."/>
            <person name="Clum A."/>
            <person name="Pillay M."/>
            <person name="Palaniappan K."/>
            <person name="Varghese N."/>
            <person name="Mikhailova N."/>
            <person name="Stamatis D."/>
            <person name="Reddy T."/>
            <person name="Daum C."/>
            <person name="Shapiro N."/>
            <person name="Ivanova N."/>
            <person name="Kyrpides N."/>
            <person name="Woyke T."/>
        </authorList>
    </citation>
    <scope>NUCLEOTIDE SEQUENCE [LARGE SCALE GENOMIC DNA]</scope>
    <source>
        <strain evidence="9 10">DSM 26524</strain>
    </source>
</reference>
<dbReference type="InterPro" id="IPR027417">
    <property type="entry name" value="P-loop_NTPase"/>
</dbReference>
<protein>
    <submittedName>
        <fullName evidence="9">Dynamin family protein</fullName>
    </submittedName>
</protein>
<dbReference type="SUPFAM" id="SSF52540">
    <property type="entry name" value="P-loop containing nucleoside triphosphate hydrolases"/>
    <property type="match status" value="1"/>
</dbReference>
<evidence type="ECO:0000256" key="3">
    <source>
        <dbReference type="ARBA" id="ARBA00022801"/>
    </source>
</evidence>
<dbReference type="GO" id="GO:0016020">
    <property type="term" value="C:membrane"/>
    <property type="evidence" value="ECO:0007669"/>
    <property type="project" value="UniProtKB-SubCell"/>
</dbReference>
<dbReference type="EMBL" id="QGGY01000011">
    <property type="protein sequence ID" value="PWJ73709.1"/>
    <property type="molecule type" value="Genomic_DNA"/>
</dbReference>
<keyword evidence="7" id="KW-1133">Transmembrane helix</keyword>
<accession>A0AB73T1E6</accession>
<comment type="caution">
    <text evidence="9">The sequence shown here is derived from an EMBL/GenBank/DDBJ whole genome shotgun (WGS) entry which is preliminary data.</text>
</comment>
<dbReference type="GO" id="GO:0005525">
    <property type="term" value="F:GTP binding"/>
    <property type="evidence" value="ECO:0007669"/>
    <property type="project" value="UniProtKB-KW"/>
</dbReference>
<evidence type="ECO:0000313" key="10">
    <source>
        <dbReference type="Proteomes" id="UP000245412"/>
    </source>
</evidence>
<name>A0AB73T1E6_9FIRM</name>
<evidence type="ECO:0000256" key="5">
    <source>
        <dbReference type="ARBA" id="ARBA00023136"/>
    </source>
</evidence>
<keyword evidence="2" id="KW-0547">Nucleotide-binding</keyword>
<dbReference type="RefSeq" id="WP_109747510.1">
    <property type="nucleotide sequence ID" value="NZ_JANKBI010000011.1"/>
</dbReference>